<evidence type="ECO:0000313" key="5">
    <source>
        <dbReference type="EMBL" id="SHI63491.1"/>
    </source>
</evidence>
<evidence type="ECO:0000256" key="2">
    <source>
        <dbReference type="ARBA" id="ARBA00023315"/>
    </source>
</evidence>
<dbReference type="GO" id="GO:0005737">
    <property type="term" value="C:cytoplasm"/>
    <property type="evidence" value="ECO:0007669"/>
    <property type="project" value="TreeGrafter"/>
</dbReference>
<evidence type="ECO:0000259" key="4">
    <source>
        <dbReference type="PROSITE" id="PS51186"/>
    </source>
</evidence>
<dbReference type="Gene3D" id="3.40.630.30">
    <property type="match status" value="1"/>
</dbReference>
<dbReference type="InterPro" id="IPR016181">
    <property type="entry name" value="Acyl_CoA_acyltransferase"/>
</dbReference>
<keyword evidence="2" id="KW-0012">Acyltransferase</keyword>
<dbReference type="Proteomes" id="UP000184241">
    <property type="component" value="Unassembled WGS sequence"/>
</dbReference>
<dbReference type="PANTHER" id="PTHR43792">
    <property type="entry name" value="GNAT FAMILY, PUTATIVE (AFU_ORTHOLOGUE AFUA_3G00765)-RELATED-RELATED"/>
    <property type="match status" value="1"/>
</dbReference>
<dbReference type="RefSeq" id="WP_073022433.1">
    <property type="nucleotide sequence ID" value="NZ_FQXU01000017.1"/>
</dbReference>
<gene>
    <name evidence="5" type="ORF">SAMN02745941_04098</name>
</gene>
<feature type="domain" description="N-acetyltransferase" evidence="4">
    <location>
        <begin position="3"/>
        <end position="172"/>
    </location>
</feature>
<evidence type="ECO:0000256" key="3">
    <source>
        <dbReference type="ARBA" id="ARBA00038502"/>
    </source>
</evidence>
<protein>
    <submittedName>
        <fullName evidence="5">Ribosomal-protein-alanine N-acetyltransferase</fullName>
    </submittedName>
</protein>
<dbReference type="EMBL" id="FQXU01000017">
    <property type="protein sequence ID" value="SHI63491.1"/>
    <property type="molecule type" value="Genomic_DNA"/>
</dbReference>
<name>A0A1M6CRK0_9CLOT</name>
<evidence type="ECO:0000313" key="6">
    <source>
        <dbReference type="Proteomes" id="UP000184241"/>
    </source>
</evidence>
<dbReference type="InterPro" id="IPR051531">
    <property type="entry name" value="N-acetyltransferase"/>
</dbReference>
<dbReference type="PANTHER" id="PTHR43792:SF8">
    <property type="entry name" value="[RIBOSOMAL PROTEIN US5]-ALANINE N-ACETYLTRANSFERASE"/>
    <property type="match status" value="1"/>
</dbReference>
<dbReference type="Pfam" id="PF13302">
    <property type="entry name" value="Acetyltransf_3"/>
    <property type="match status" value="1"/>
</dbReference>
<dbReference type="AlphaFoldDB" id="A0A1M6CRK0"/>
<dbReference type="InterPro" id="IPR000182">
    <property type="entry name" value="GNAT_dom"/>
</dbReference>
<dbReference type="GO" id="GO:0008999">
    <property type="term" value="F:protein-N-terminal-alanine acetyltransferase activity"/>
    <property type="evidence" value="ECO:0007669"/>
    <property type="project" value="TreeGrafter"/>
</dbReference>
<accession>A0A1M6CRK0</accession>
<proteinExistence type="inferred from homology"/>
<sequence>MNIKLRLLEESHTDKLYKFEVENRDFFERILPSRGNEYYDINNFRKIQKELVEEQKDESVYMYLIFDEFEKLIGRINLVSVVRGDINKAELGYRIAEKYQGKGYGKKAVELILEYAYKIHNLNMIEAGTAVDNVGSQIVLIKNGFEFLDRVKNVVEINGQLKDGINFVKKLR</sequence>
<keyword evidence="1 5" id="KW-0808">Transferase</keyword>
<organism evidence="5 6">
    <name type="scientific">Clostridium intestinale DSM 6191</name>
    <dbReference type="NCBI Taxonomy" id="1121320"/>
    <lineage>
        <taxon>Bacteria</taxon>
        <taxon>Bacillati</taxon>
        <taxon>Bacillota</taxon>
        <taxon>Clostridia</taxon>
        <taxon>Eubacteriales</taxon>
        <taxon>Clostridiaceae</taxon>
        <taxon>Clostridium</taxon>
    </lineage>
</organism>
<evidence type="ECO:0000256" key="1">
    <source>
        <dbReference type="ARBA" id="ARBA00022679"/>
    </source>
</evidence>
<comment type="similarity">
    <text evidence="3">Belongs to the acetyltransferase family. RimJ subfamily.</text>
</comment>
<dbReference type="PROSITE" id="PS51186">
    <property type="entry name" value="GNAT"/>
    <property type="match status" value="1"/>
</dbReference>
<dbReference type="SUPFAM" id="SSF55729">
    <property type="entry name" value="Acyl-CoA N-acyltransferases (Nat)"/>
    <property type="match status" value="1"/>
</dbReference>
<dbReference type="CDD" id="cd04301">
    <property type="entry name" value="NAT_SF"/>
    <property type="match status" value="1"/>
</dbReference>
<reference evidence="5 6" key="1">
    <citation type="submission" date="2016-11" db="EMBL/GenBank/DDBJ databases">
        <authorList>
            <person name="Jaros S."/>
            <person name="Januszkiewicz K."/>
            <person name="Wedrychowicz H."/>
        </authorList>
    </citation>
    <scope>NUCLEOTIDE SEQUENCE [LARGE SCALE GENOMIC DNA]</scope>
    <source>
        <strain evidence="5 6">DSM 6191</strain>
    </source>
</reference>